<keyword evidence="3" id="KW-1185">Reference proteome</keyword>
<reference evidence="2" key="1">
    <citation type="submission" date="2020-11" db="EMBL/GenBank/DDBJ databases">
        <authorList>
            <consortium name="DOE Joint Genome Institute"/>
            <person name="Ahrendt S."/>
            <person name="Riley R."/>
            <person name="Andreopoulos W."/>
            <person name="Labutti K."/>
            <person name="Pangilinan J."/>
            <person name="Ruiz-Duenas F.J."/>
            <person name="Barrasa J.M."/>
            <person name="Sanchez-Garcia M."/>
            <person name="Camarero S."/>
            <person name="Miyauchi S."/>
            <person name="Serrano A."/>
            <person name="Linde D."/>
            <person name="Babiker R."/>
            <person name="Drula E."/>
            <person name="Ayuso-Fernandez I."/>
            <person name="Pacheco R."/>
            <person name="Padilla G."/>
            <person name="Ferreira P."/>
            <person name="Barriuso J."/>
            <person name="Kellner H."/>
            <person name="Castanera R."/>
            <person name="Alfaro M."/>
            <person name="Ramirez L."/>
            <person name="Pisabarro A.G."/>
            <person name="Kuo A."/>
            <person name="Tritt A."/>
            <person name="Lipzen A."/>
            <person name="He G."/>
            <person name="Yan M."/>
            <person name="Ng V."/>
            <person name="Cullen D."/>
            <person name="Martin F."/>
            <person name="Rosso M.-N."/>
            <person name="Henrissat B."/>
            <person name="Hibbett D."/>
            <person name="Martinez A.T."/>
            <person name="Grigoriev I.V."/>
        </authorList>
    </citation>
    <scope>NUCLEOTIDE SEQUENCE</scope>
    <source>
        <strain evidence="2">AH 40177</strain>
    </source>
</reference>
<feature type="compositionally biased region" description="Polar residues" evidence="1">
    <location>
        <begin position="128"/>
        <end position="140"/>
    </location>
</feature>
<dbReference type="AlphaFoldDB" id="A0A9P5PAJ6"/>
<feature type="region of interest" description="Disordered" evidence="1">
    <location>
        <begin position="128"/>
        <end position="166"/>
    </location>
</feature>
<sequence length="576" mass="65289">MFPVSHVGKKKTLPVKGNAGNQKDRRSYVEGCRKVFPPRCTSIATRNCSNVNAPKATKMCLFVLEYMTIATTPLSPARYSSRMAMFSPFVPGVMGHGRRWLTSVGICWKREAIDDRNVVCFEQCETGSDGNRQIRSTTTLRRPGRELDGNKDAGEHSPDRDSGFSSTFSEGYWGTDIENEEAFLVTKPNLSIIVTPKLSCTSIPSRDAESFPALVDIKEKIQKTVPLSISSIPHILGGEPNDENNIFNQDVHAINILEMETSDTLSTGGRVTETKADSGMIWKIPAYYGEGLRCKDRLTTRRNRDGRIGLLLRRICPHYFLQPSDNFVDRPQCGGAMQIVRLVVKNVGLQVADAIYYMMTERLLERLKGQGHWQRQFPDNSSEGPSYCSANKDLPTISGHREKNKRNRFWIQSENSLKQTRPRMKWAAQYSKYWPFELLVGLTEGDMRNFKNEWTDTDMSRIRYTQKSSSSFPSRIAHVNTFSLASSPSKLFPRQVRFRSWTNRGDYEKKFLMAFGQRRWGAQIQAQTGMFTARNQPNQQSTLVFDAPAPHHSHVGCCYLNQQIALEKRGFSGAVN</sequence>
<evidence type="ECO:0000313" key="2">
    <source>
        <dbReference type="EMBL" id="KAF9059938.1"/>
    </source>
</evidence>
<protein>
    <submittedName>
        <fullName evidence="2">Uncharacterized protein</fullName>
    </submittedName>
</protein>
<feature type="compositionally biased region" description="Basic and acidic residues" evidence="1">
    <location>
        <begin position="143"/>
        <end position="162"/>
    </location>
</feature>
<evidence type="ECO:0000313" key="3">
    <source>
        <dbReference type="Proteomes" id="UP000772434"/>
    </source>
</evidence>
<name>A0A9P5PAJ6_9AGAR</name>
<proteinExistence type="predicted"/>
<comment type="caution">
    <text evidence="2">The sequence shown here is derived from an EMBL/GenBank/DDBJ whole genome shotgun (WGS) entry which is preliminary data.</text>
</comment>
<dbReference type="EMBL" id="JADNRY010000270">
    <property type="protein sequence ID" value="KAF9059938.1"/>
    <property type="molecule type" value="Genomic_DNA"/>
</dbReference>
<gene>
    <name evidence="2" type="ORF">BDP27DRAFT_1370986</name>
</gene>
<accession>A0A9P5PAJ6</accession>
<dbReference type="Proteomes" id="UP000772434">
    <property type="component" value="Unassembled WGS sequence"/>
</dbReference>
<organism evidence="2 3">
    <name type="scientific">Rhodocollybia butyracea</name>
    <dbReference type="NCBI Taxonomy" id="206335"/>
    <lineage>
        <taxon>Eukaryota</taxon>
        <taxon>Fungi</taxon>
        <taxon>Dikarya</taxon>
        <taxon>Basidiomycota</taxon>
        <taxon>Agaricomycotina</taxon>
        <taxon>Agaricomycetes</taxon>
        <taxon>Agaricomycetidae</taxon>
        <taxon>Agaricales</taxon>
        <taxon>Marasmiineae</taxon>
        <taxon>Omphalotaceae</taxon>
        <taxon>Rhodocollybia</taxon>
    </lineage>
</organism>
<evidence type="ECO:0000256" key="1">
    <source>
        <dbReference type="SAM" id="MobiDB-lite"/>
    </source>
</evidence>